<gene>
    <name evidence="3" type="ORF">APQ99_00686</name>
    <name evidence="2" type="ORF">HBSAL_11340</name>
</gene>
<evidence type="ECO:0000313" key="5">
    <source>
        <dbReference type="Proteomes" id="UP000323075"/>
    </source>
</evidence>
<feature type="compositionally biased region" description="Acidic residues" evidence="1">
    <location>
        <begin position="68"/>
        <end position="79"/>
    </location>
</feature>
<protein>
    <submittedName>
        <fullName evidence="2">Small CPxCG-related zinc finger protein</fullName>
    </submittedName>
</protein>
<dbReference type="InterPro" id="IPR055991">
    <property type="entry name" value="DUF7569"/>
</dbReference>
<organism evidence="2 4">
    <name type="scientific">Halobacterium salinarum (strain ATCC 33171 / DSM 3754 / JCM 8978 / NBRC 102687 / NCIMB 764 / 91-R6)</name>
    <dbReference type="NCBI Taxonomy" id="2597657"/>
    <lineage>
        <taxon>Archaea</taxon>
        <taxon>Methanobacteriati</taxon>
        <taxon>Methanobacteriota</taxon>
        <taxon>Stenosarchaea group</taxon>
        <taxon>Halobacteria</taxon>
        <taxon>Halobacteriales</taxon>
        <taxon>Halobacteriaceae</taxon>
        <taxon>Halobacterium</taxon>
    </lineage>
</organism>
<dbReference type="EMBL" id="VRYN01000001">
    <property type="protein sequence ID" value="TYO82168.1"/>
    <property type="molecule type" value="Genomic_DNA"/>
</dbReference>
<reference evidence="2" key="3">
    <citation type="journal article" name="MicrobiologyOpen">
        <title>Whole-genome comparison between the type strain of Halobacterium salinarum (DSM 3754(T)) and the laboratory strains R1 and NRC-1.</title>
        <authorList>
            <person name="Pfeiffer F."/>
            <person name="Losensky G."/>
            <person name="Marchfelder A."/>
            <person name="Habermann B."/>
            <person name="Dyall-Smith M."/>
        </authorList>
    </citation>
    <scope>NUCLEOTIDE SEQUENCE</scope>
    <source>
        <strain evidence="2">91-R6</strain>
    </source>
</reference>
<dbReference type="AlphaFoldDB" id="A0A4D6GVL0"/>
<dbReference type="GeneID" id="39856099"/>
<accession>A0A4D6GVL0</accession>
<evidence type="ECO:0000313" key="3">
    <source>
        <dbReference type="EMBL" id="TYO82168.1"/>
    </source>
</evidence>
<feature type="region of interest" description="Disordered" evidence="1">
    <location>
        <begin position="59"/>
        <end position="79"/>
    </location>
</feature>
<dbReference type="RefSeq" id="WP_136361611.1">
    <property type="nucleotide sequence ID" value="NZ_VRYN01000001.1"/>
</dbReference>
<evidence type="ECO:0000256" key="1">
    <source>
        <dbReference type="SAM" id="MobiDB-lite"/>
    </source>
</evidence>
<dbReference type="EMBL" id="CP038631">
    <property type="protein sequence ID" value="QCC45910.1"/>
    <property type="molecule type" value="Genomic_DNA"/>
</dbReference>
<evidence type="ECO:0000313" key="4">
    <source>
        <dbReference type="Proteomes" id="UP000296216"/>
    </source>
</evidence>
<sequence length="79" mass="8664">MSDADAEPCDWCGDAVANPLSRTVRVSVDRSQIDSQRLCPECFAEWVDRYETEMRADTRHDDAAAAADGEDGGTDIIVD</sequence>
<name>A0A4D6GVL0_HALS9</name>
<reference evidence="2 4" key="1">
    <citation type="journal article" date="2019" name="Microbiol. Resour. Announc.">
        <title>The Genome Sequence of the Halobacterium salinarum Type Strain Is Closely Related to That of Laboratory Strains NRC-1 and R1.</title>
        <authorList>
            <person name="Pfeiffer F."/>
            <person name="Marchfelder A."/>
            <person name="Habermann B."/>
            <person name="Dyall-Smith M.L."/>
        </authorList>
    </citation>
    <scope>NUCLEOTIDE SEQUENCE [LARGE SCALE GENOMIC DNA]</scope>
    <source>
        <strain evidence="2">91-R6</strain>
        <strain evidence="4">ATCC 33171 / DSM 3754 / JCM 8978 / NBRC 102687 / NCIMB 764 / 91-R6</strain>
    </source>
</reference>
<reference evidence="3 5" key="2">
    <citation type="submission" date="2019-07" db="EMBL/GenBank/DDBJ databases">
        <title>Genomic Encyclopedia of Archaeal and Bacterial Type Strains, Phase II (KMG-II): from individual species to whole genera.</title>
        <authorList>
            <person name="Goeker M."/>
        </authorList>
    </citation>
    <scope>NUCLEOTIDE SEQUENCE [LARGE SCALE GENOMIC DNA]</scope>
    <source>
        <strain evidence="3 5">DSM 3754</strain>
    </source>
</reference>
<dbReference type="Proteomes" id="UP000296216">
    <property type="component" value="Chromosome"/>
</dbReference>
<proteinExistence type="predicted"/>
<dbReference type="Proteomes" id="UP000323075">
    <property type="component" value="Unassembled WGS sequence"/>
</dbReference>
<dbReference type="Pfam" id="PF24453">
    <property type="entry name" value="DUF7569"/>
    <property type="match status" value="1"/>
</dbReference>
<evidence type="ECO:0000313" key="2">
    <source>
        <dbReference type="EMBL" id="QCC45910.1"/>
    </source>
</evidence>